<evidence type="ECO:0000313" key="2">
    <source>
        <dbReference type="Proteomes" id="UP000184444"/>
    </source>
</evidence>
<gene>
    <name evidence="1" type="ORF">SAMN05444389_101365</name>
</gene>
<reference evidence="2" key="1">
    <citation type="submission" date="2016-11" db="EMBL/GenBank/DDBJ databases">
        <authorList>
            <person name="Varghese N."/>
            <person name="Submissions S."/>
        </authorList>
    </citation>
    <scope>NUCLEOTIDE SEQUENCE [LARGE SCALE GENOMIC DNA]</scope>
    <source>
        <strain evidence="2">DSM 6637</strain>
    </source>
</reference>
<proteinExistence type="predicted"/>
<accession>A0A1M7DHS3</accession>
<sequence length="226" mass="23681">MAGDCNQPREMPPKGGLCRRMGPGWRARGWRVLLPGAVRGRVGIRLYGCRSRGAPAGSCVGWQGVGPSVGAVRDRVRIRSHGCRSRGAPAGSCVRWQGVGPSVGAVRDRVRIRLRGCRSRGAPTGSCVGWRVGPWAGGLIGTGSLMIAATRAGSMSALNRLSSAASAPSWLTPCSSLRTSAIRSGEPWDSNSRRLSRSAVRYGRTGGQSGCGSTARPAMLRLSARS</sequence>
<keyword evidence="2" id="KW-1185">Reference proteome</keyword>
<evidence type="ECO:0000313" key="1">
    <source>
        <dbReference type="EMBL" id="SHL79010.1"/>
    </source>
</evidence>
<dbReference type="EMBL" id="FRCK01000001">
    <property type="protein sequence ID" value="SHL79010.1"/>
    <property type="molecule type" value="Genomic_DNA"/>
</dbReference>
<organism evidence="1 2">
    <name type="scientific">Paracoccus solventivorans</name>
    <dbReference type="NCBI Taxonomy" id="53463"/>
    <lineage>
        <taxon>Bacteria</taxon>
        <taxon>Pseudomonadati</taxon>
        <taxon>Pseudomonadota</taxon>
        <taxon>Alphaproteobacteria</taxon>
        <taxon>Rhodobacterales</taxon>
        <taxon>Paracoccaceae</taxon>
        <taxon>Paracoccus</taxon>
    </lineage>
</organism>
<protein>
    <submittedName>
        <fullName evidence="1">Uncharacterized protein</fullName>
    </submittedName>
</protein>
<dbReference type="Proteomes" id="UP000184444">
    <property type="component" value="Unassembled WGS sequence"/>
</dbReference>
<name>A0A1M7DHS3_9RHOB</name>
<dbReference type="AlphaFoldDB" id="A0A1M7DHS3"/>